<feature type="non-terminal residue" evidence="2">
    <location>
        <position position="1"/>
    </location>
</feature>
<proteinExistence type="predicted"/>
<gene>
    <name evidence="2" type="ORF">PENTCL1PPCAC_21929</name>
</gene>
<evidence type="ECO:0000313" key="2">
    <source>
        <dbReference type="EMBL" id="GMS99754.1"/>
    </source>
</evidence>
<feature type="region of interest" description="Disordered" evidence="1">
    <location>
        <begin position="1"/>
        <end position="51"/>
    </location>
</feature>
<name>A0AAV5U017_9BILA</name>
<dbReference type="AlphaFoldDB" id="A0AAV5U017"/>
<organism evidence="2 3">
    <name type="scientific">Pristionchus entomophagus</name>
    <dbReference type="NCBI Taxonomy" id="358040"/>
    <lineage>
        <taxon>Eukaryota</taxon>
        <taxon>Metazoa</taxon>
        <taxon>Ecdysozoa</taxon>
        <taxon>Nematoda</taxon>
        <taxon>Chromadorea</taxon>
        <taxon>Rhabditida</taxon>
        <taxon>Rhabditina</taxon>
        <taxon>Diplogasteromorpha</taxon>
        <taxon>Diplogasteroidea</taxon>
        <taxon>Neodiplogasteridae</taxon>
        <taxon>Pristionchus</taxon>
    </lineage>
</organism>
<evidence type="ECO:0000256" key="1">
    <source>
        <dbReference type="SAM" id="MobiDB-lite"/>
    </source>
</evidence>
<feature type="non-terminal residue" evidence="2">
    <location>
        <position position="213"/>
    </location>
</feature>
<feature type="compositionally biased region" description="Basic and acidic residues" evidence="1">
    <location>
        <begin position="26"/>
        <end position="35"/>
    </location>
</feature>
<feature type="region of interest" description="Disordered" evidence="1">
    <location>
        <begin position="149"/>
        <end position="197"/>
    </location>
</feature>
<reference evidence="2" key="1">
    <citation type="submission" date="2023-10" db="EMBL/GenBank/DDBJ databases">
        <title>Genome assembly of Pristionchus species.</title>
        <authorList>
            <person name="Yoshida K."/>
            <person name="Sommer R.J."/>
        </authorList>
    </citation>
    <scope>NUCLEOTIDE SEQUENCE</scope>
    <source>
        <strain evidence="2">RS0144</strain>
    </source>
</reference>
<evidence type="ECO:0000313" key="3">
    <source>
        <dbReference type="Proteomes" id="UP001432027"/>
    </source>
</evidence>
<sequence length="213" mass="24390">LPIWRYRRSSYMRRRHSSSSSVSSDSEGKAMREKMFGAQRDTSSLSAGFPSAGTAGFSGRLPSQAECPQSSANLNRLFPISSSNPFDANWAAISNENVKRFNAARKPHRSRKWIAMTLEDEIQIRVKNEEKLEKRLAVIEERLGILSTQESERDEEAKDPVVAQTVTSPSLGYHAQRIRDLTDQLDQEKKRGDEIEKERDDWREKYEILKNSK</sequence>
<comment type="caution">
    <text evidence="2">The sequence shown here is derived from an EMBL/GenBank/DDBJ whole genome shotgun (WGS) entry which is preliminary data.</text>
</comment>
<dbReference type="EMBL" id="BTSX01000005">
    <property type="protein sequence ID" value="GMS99754.1"/>
    <property type="molecule type" value="Genomic_DNA"/>
</dbReference>
<protein>
    <submittedName>
        <fullName evidence="2">Uncharacterized protein</fullName>
    </submittedName>
</protein>
<keyword evidence="3" id="KW-1185">Reference proteome</keyword>
<dbReference type="Proteomes" id="UP001432027">
    <property type="component" value="Unassembled WGS sequence"/>
</dbReference>
<feature type="compositionally biased region" description="Basic residues" evidence="1">
    <location>
        <begin position="1"/>
        <end position="17"/>
    </location>
</feature>
<feature type="compositionally biased region" description="Basic and acidic residues" evidence="1">
    <location>
        <begin position="177"/>
        <end position="197"/>
    </location>
</feature>
<accession>A0AAV5U017</accession>